<feature type="region of interest" description="Disordered" evidence="5">
    <location>
        <begin position="299"/>
        <end position="358"/>
    </location>
</feature>
<gene>
    <name evidence="7" type="ORF">PEVE_00041518</name>
</gene>
<evidence type="ECO:0000313" key="8">
    <source>
        <dbReference type="Proteomes" id="UP001159427"/>
    </source>
</evidence>
<keyword evidence="2 4" id="KW-0863">Zinc-finger</keyword>
<comment type="caution">
    <text evidence="7">The sequence shown here is derived from an EMBL/GenBank/DDBJ whole genome shotgun (WGS) entry which is preliminary data.</text>
</comment>
<dbReference type="Proteomes" id="UP001159427">
    <property type="component" value="Unassembled WGS sequence"/>
</dbReference>
<dbReference type="Gene3D" id="3.30.40.10">
    <property type="entry name" value="Zinc/RING finger domain, C3HC4 (zinc finger)"/>
    <property type="match status" value="1"/>
</dbReference>
<dbReference type="SMART" id="SM00249">
    <property type="entry name" value="PHD"/>
    <property type="match status" value="1"/>
</dbReference>
<evidence type="ECO:0000256" key="3">
    <source>
        <dbReference type="ARBA" id="ARBA00022833"/>
    </source>
</evidence>
<evidence type="ECO:0000256" key="1">
    <source>
        <dbReference type="ARBA" id="ARBA00022723"/>
    </source>
</evidence>
<evidence type="ECO:0000259" key="6">
    <source>
        <dbReference type="PROSITE" id="PS50016"/>
    </source>
</evidence>
<feature type="region of interest" description="Disordered" evidence="5">
    <location>
        <begin position="36"/>
        <end position="138"/>
    </location>
</feature>
<feature type="region of interest" description="Disordered" evidence="5">
    <location>
        <begin position="215"/>
        <end position="235"/>
    </location>
</feature>
<feature type="compositionally biased region" description="Polar residues" evidence="5">
    <location>
        <begin position="36"/>
        <end position="88"/>
    </location>
</feature>
<keyword evidence="1" id="KW-0479">Metal-binding</keyword>
<proteinExistence type="predicted"/>
<organism evidence="7 8">
    <name type="scientific">Porites evermanni</name>
    <dbReference type="NCBI Taxonomy" id="104178"/>
    <lineage>
        <taxon>Eukaryota</taxon>
        <taxon>Metazoa</taxon>
        <taxon>Cnidaria</taxon>
        <taxon>Anthozoa</taxon>
        <taxon>Hexacorallia</taxon>
        <taxon>Scleractinia</taxon>
        <taxon>Fungiina</taxon>
        <taxon>Poritidae</taxon>
        <taxon>Porites</taxon>
    </lineage>
</organism>
<evidence type="ECO:0000256" key="4">
    <source>
        <dbReference type="PROSITE-ProRule" id="PRU00146"/>
    </source>
</evidence>
<keyword evidence="3" id="KW-0862">Zinc</keyword>
<accession>A0ABN8PEF0</accession>
<reference evidence="7 8" key="1">
    <citation type="submission" date="2022-05" db="EMBL/GenBank/DDBJ databases">
        <authorList>
            <consortium name="Genoscope - CEA"/>
            <person name="William W."/>
        </authorList>
    </citation>
    <scope>NUCLEOTIDE SEQUENCE [LARGE SCALE GENOMIC DNA]</scope>
</reference>
<dbReference type="InterPro" id="IPR001965">
    <property type="entry name" value="Znf_PHD"/>
</dbReference>
<dbReference type="InterPro" id="IPR013083">
    <property type="entry name" value="Znf_RING/FYVE/PHD"/>
</dbReference>
<dbReference type="EMBL" id="CALNXI010000791">
    <property type="protein sequence ID" value="CAH3139918.1"/>
    <property type="molecule type" value="Genomic_DNA"/>
</dbReference>
<protein>
    <recommendedName>
        <fullName evidence="6">PHD-type domain-containing protein</fullName>
    </recommendedName>
</protein>
<feature type="domain" description="PHD-type" evidence="6">
    <location>
        <begin position="362"/>
        <end position="418"/>
    </location>
</feature>
<evidence type="ECO:0000256" key="5">
    <source>
        <dbReference type="SAM" id="MobiDB-lite"/>
    </source>
</evidence>
<evidence type="ECO:0000313" key="7">
    <source>
        <dbReference type="EMBL" id="CAH3139918.1"/>
    </source>
</evidence>
<feature type="compositionally biased region" description="Low complexity" evidence="5">
    <location>
        <begin position="89"/>
        <end position="103"/>
    </location>
</feature>
<sequence>MRPSTLKEAFRKSGIYPICRVQITDDQVRSSLVYSHSDQSTLPSNSACQSSLPEPTRTSFVTSTMSTLSPPEQSTSQSETPSLLSQACESPLPQESEPLSSTSNPLSQTCELSFPEESEQSTLVSATRTPLPKASESSFSERSLVVGSTQNVSRRSYRLSQSAYSDAFDALESVLKTPVKVKYKRRLDEGYNLDGSPTYQTWKTLLTAASKNNSVNESTIQQQTPLTSTPRPRAASFSSYSVSTVLEEIIIYPSAPDNINASRKNTKKPLPNYLNGEASMKILLDAKLKKARELAAKQKKLREREEKKEAKRRNQEAKKREVQERKQKKNQKSTEKERSAGKRRKRATSGREWRRSLPQQNDNSCKVCWQQYSPSDDENLPWVMCDQCELWMHIDCIPIGVDKTPIDNDRQFFCHDCR</sequence>
<dbReference type="SUPFAM" id="SSF57903">
    <property type="entry name" value="FYVE/PHD zinc finger"/>
    <property type="match status" value="1"/>
</dbReference>
<evidence type="ECO:0000256" key="2">
    <source>
        <dbReference type="ARBA" id="ARBA00022771"/>
    </source>
</evidence>
<keyword evidence="8" id="KW-1185">Reference proteome</keyword>
<dbReference type="PROSITE" id="PS50016">
    <property type="entry name" value="ZF_PHD_2"/>
    <property type="match status" value="1"/>
</dbReference>
<name>A0ABN8PEF0_9CNID</name>
<dbReference type="Pfam" id="PF00628">
    <property type="entry name" value="PHD"/>
    <property type="match status" value="1"/>
</dbReference>
<dbReference type="InterPro" id="IPR019787">
    <property type="entry name" value="Znf_PHD-finger"/>
</dbReference>
<dbReference type="InterPro" id="IPR011011">
    <property type="entry name" value="Znf_FYVE_PHD"/>
</dbReference>
<feature type="compositionally biased region" description="Basic and acidic residues" evidence="5">
    <location>
        <begin position="299"/>
        <end position="325"/>
    </location>
</feature>